<dbReference type="AlphaFoldDB" id="A0A183JT72"/>
<name>A0A183JT72_9TREM</name>
<reference evidence="2 3" key="2">
    <citation type="submission" date="2018-11" db="EMBL/GenBank/DDBJ databases">
        <authorList>
            <consortium name="Pathogen Informatics"/>
        </authorList>
    </citation>
    <scope>NUCLEOTIDE SEQUENCE [LARGE SCALE GENOMIC DNA]</scope>
    <source>
        <strain evidence="2">Dakar</strain>
        <strain evidence="3">Dakar, Senegal</strain>
    </source>
</reference>
<reference evidence="4" key="1">
    <citation type="submission" date="2016-06" db="UniProtKB">
        <authorList>
            <consortium name="WormBaseParasite"/>
        </authorList>
    </citation>
    <scope>IDENTIFICATION</scope>
</reference>
<feature type="chain" id="PRO_5043140639" evidence="1">
    <location>
        <begin position="22"/>
        <end position="49"/>
    </location>
</feature>
<dbReference type="EMBL" id="UZAK01011005">
    <property type="protein sequence ID" value="VDO99263.1"/>
    <property type="molecule type" value="Genomic_DNA"/>
</dbReference>
<evidence type="ECO:0000313" key="2">
    <source>
        <dbReference type="EMBL" id="VDO99263.1"/>
    </source>
</evidence>
<evidence type="ECO:0000313" key="3">
    <source>
        <dbReference type="Proteomes" id="UP000279833"/>
    </source>
</evidence>
<evidence type="ECO:0000256" key="1">
    <source>
        <dbReference type="SAM" id="SignalP"/>
    </source>
</evidence>
<proteinExistence type="predicted"/>
<feature type="signal peptide" evidence="1">
    <location>
        <begin position="1"/>
        <end position="21"/>
    </location>
</feature>
<gene>
    <name evidence="2" type="ORF">SCUD_LOCUS5912</name>
</gene>
<protein>
    <submittedName>
        <fullName evidence="2 4">Uncharacterized protein</fullName>
    </submittedName>
</protein>
<accession>A0A183JT72</accession>
<keyword evidence="1" id="KW-0732">Signal</keyword>
<evidence type="ECO:0000313" key="4">
    <source>
        <dbReference type="WBParaSite" id="SCUD_0000591201-mRNA-1"/>
    </source>
</evidence>
<keyword evidence="3" id="KW-1185">Reference proteome</keyword>
<sequence length="49" mass="5674">MNRLFSRFFSIFGFIFRQMETVLVSNSMNGMTEKPTPCDLELEGIVLIL</sequence>
<organism evidence="4">
    <name type="scientific">Schistosoma curassoni</name>
    <dbReference type="NCBI Taxonomy" id="6186"/>
    <lineage>
        <taxon>Eukaryota</taxon>
        <taxon>Metazoa</taxon>
        <taxon>Spiralia</taxon>
        <taxon>Lophotrochozoa</taxon>
        <taxon>Platyhelminthes</taxon>
        <taxon>Trematoda</taxon>
        <taxon>Digenea</taxon>
        <taxon>Strigeidida</taxon>
        <taxon>Schistosomatoidea</taxon>
        <taxon>Schistosomatidae</taxon>
        <taxon>Schistosoma</taxon>
    </lineage>
</organism>
<dbReference type="Proteomes" id="UP000279833">
    <property type="component" value="Unassembled WGS sequence"/>
</dbReference>
<dbReference type="WBParaSite" id="SCUD_0000591201-mRNA-1">
    <property type="protein sequence ID" value="SCUD_0000591201-mRNA-1"/>
    <property type="gene ID" value="SCUD_0000591201"/>
</dbReference>